<reference evidence="1 2" key="1">
    <citation type="journal article" date="2019" name="BMC Genomics">
        <title>New insights from Opisthorchis felineus genome: update on genomics of the epidemiologically important liver flukes.</title>
        <authorList>
            <person name="Ershov N.I."/>
            <person name="Mordvinov V.A."/>
            <person name="Prokhortchouk E.B."/>
            <person name="Pakharukova M.Y."/>
            <person name="Gunbin K.V."/>
            <person name="Ustyantsev K."/>
            <person name="Genaev M.A."/>
            <person name="Blinov A.G."/>
            <person name="Mazur A."/>
            <person name="Boulygina E."/>
            <person name="Tsygankova S."/>
            <person name="Khrameeva E."/>
            <person name="Chekanov N."/>
            <person name="Fan G."/>
            <person name="Xiao A."/>
            <person name="Zhang H."/>
            <person name="Xu X."/>
            <person name="Yang H."/>
            <person name="Solovyev V."/>
            <person name="Lee S.M."/>
            <person name="Liu X."/>
            <person name="Afonnikov D.A."/>
            <person name="Skryabin K.G."/>
        </authorList>
    </citation>
    <scope>NUCLEOTIDE SEQUENCE [LARGE SCALE GENOMIC DNA]</scope>
    <source>
        <strain evidence="1">AK-0245</strain>
        <tissue evidence="1">Whole organism</tissue>
    </source>
</reference>
<organism evidence="1 2">
    <name type="scientific">Opisthorchis felineus</name>
    <dbReference type="NCBI Taxonomy" id="147828"/>
    <lineage>
        <taxon>Eukaryota</taxon>
        <taxon>Metazoa</taxon>
        <taxon>Spiralia</taxon>
        <taxon>Lophotrochozoa</taxon>
        <taxon>Platyhelminthes</taxon>
        <taxon>Trematoda</taxon>
        <taxon>Digenea</taxon>
        <taxon>Opisthorchiida</taxon>
        <taxon>Opisthorchiata</taxon>
        <taxon>Opisthorchiidae</taxon>
        <taxon>Opisthorchis</taxon>
    </lineage>
</organism>
<accession>A0A4S2M879</accession>
<sequence>MGTEDGNLLENSWLVDVFVDGWLGDPTNCALMMPSRLVTRSLRANCQDRPPEQPPALKLFGIQKAFILMRDTLQISIVSICYLEANKKLLVEELHFFKRLFGRFSPRVNDMPLDQEVFYSSVGFSPRVIYHSIRIPRQAMNAQD</sequence>
<protein>
    <submittedName>
        <fullName evidence="1">Uncharacterized protein</fullName>
    </submittedName>
</protein>
<comment type="caution">
    <text evidence="1">The sequence shown here is derived from an EMBL/GenBank/DDBJ whole genome shotgun (WGS) entry which is preliminary data.</text>
</comment>
<dbReference type="EMBL" id="SJOL01003476">
    <property type="protein sequence ID" value="TGZ72651.1"/>
    <property type="molecule type" value="Genomic_DNA"/>
</dbReference>
<keyword evidence="2" id="KW-1185">Reference proteome</keyword>
<evidence type="ECO:0000313" key="1">
    <source>
        <dbReference type="EMBL" id="TGZ72651.1"/>
    </source>
</evidence>
<gene>
    <name evidence="1" type="ORF">CRM22_001964</name>
</gene>
<proteinExistence type="predicted"/>
<dbReference type="AlphaFoldDB" id="A0A4S2M879"/>
<evidence type="ECO:0000313" key="2">
    <source>
        <dbReference type="Proteomes" id="UP000308267"/>
    </source>
</evidence>
<dbReference type="Proteomes" id="UP000308267">
    <property type="component" value="Unassembled WGS sequence"/>
</dbReference>
<name>A0A4S2M879_OPIFE</name>